<keyword evidence="5 12" id="KW-0812">Transmembrane</keyword>
<protein>
    <recommendedName>
        <fullName evidence="13">Olfactory receptor</fullName>
    </recommendedName>
</protein>
<keyword evidence="9 13" id="KW-0472">Membrane</keyword>
<keyword evidence="6 13" id="KW-0552">Olfaction</keyword>
<evidence type="ECO:0000313" key="16">
    <source>
        <dbReference type="Proteomes" id="UP000233040"/>
    </source>
</evidence>
<comment type="similarity">
    <text evidence="12">Belongs to the G-protein coupled receptor 1 family.</text>
</comment>
<dbReference type="PRINTS" id="PR00245">
    <property type="entry name" value="OLFACTORYR"/>
</dbReference>
<dbReference type="PROSITE" id="PS00237">
    <property type="entry name" value="G_PROTEIN_RECEP_F1_1"/>
    <property type="match status" value="1"/>
</dbReference>
<keyword evidence="4 13" id="KW-0716">Sensory transduction</keyword>
<dbReference type="GeneTree" id="ENSGT01050000244828"/>
<comment type="function">
    <text evidence="1">Odorant receptor.</text>
</comment>
<evidence type="ECO:0000256" key="6">
    <source>
        <dbReference type="ARBA" id="ARBA00022725"/>
    </source>
</evidence>
<evidence type="ECO:0000256" key="5">
    <source>
        <dbReference type="ARBA" id="ARBA00022692"/>
    </source>
</evidence>
<dbReference type="InterPro" id="IPR000276">
    <property type="entry name" value="GPCR_Rhodpsn"/>
</dbReference>
<keyword evidence="7 13" id="KW-1133">Transmembrane helix</keyword>
<dbReference type="OMA" id="FSIPMCG"/>
<dbReference type="Gene3D" id="1.20.1070.10">
    <property type="entry name" value="Rhodopsin 7-helix transmembrane proteins"/>
    <property type="match status" value="1"/>
</dbReference>
<proteinExistence type="inferred from homology"/>
<keyword evidence="10 12" id="KW-0675">Receptor</keyword>
<sequence length="305" mass="34370">MNNFTFGRTFFLVGFSDTWETQILYSVLFLLIYLTALLGNLLIISVIIKDHRLRTPMYFFLKNLSFLDVCLISITVPKSITNSLMNCNTISFLGCVGQVFFFFLLATTEVALLTVMSYDRYVAICHPLRYEVMMSHNACVQMAVSSWVSGVLNAILHTACTFSAPMCGSPEIHQFFCDVPQLLSLACSDNIGELVIIGLSLVLDFGCFVFIDISYVHILSTVLRMPSKEGRSKAFSTCLPHLIVVALFLSSGFFAYLRPLPKSPSPFDLLVSLFYTVMPPTMNPFIYSLRNKDMKMAFQELIFQV</sequence>
<evidence type="ECO:0000259" key="14">
    <source>
        <dbReference type="PROSITE" id="PS50262"/>
    </source>
</evidence>
<keyword evidence="16" id="KW-1185">Reference proteome</keyword>
<evidence type="ECO:0000256" key="4">
    <source>
        <dbReference type="ARBA" id="ARBA00022606"/>
    </source>
</evidence>
<dbReference type="PROSITE" id="PS50262">
    <property type="entry name" value="G_PROTEIN_RECEP_F1_2"/>
    <property type="match status" value="1"/>
</dbReference>
<dbReference type="Pfam" id="PF13853">
    <property type="entry name" value="7tm_4"/>
    <property type="match status" value="1"/>
</dbReference>
<dbReference type="GO" id="GO:0005886">
    <property type="term" value="C:plasma membrane"/>
    <property type="evidence" value="ECO:0007669"/>
    <property type="project" value="UniProtKB-SubCell"/>
</dbReference>
<reference evidence="15" key="2">
    <citation type="submission" date="2025-09" db="UniProtKB">
        <authorList>
            <consortium name="Ensembl"/>
        </authorList>
    </citation>
    <scope>IDENTIFICATION</scope>
</reference>
<dbReference type="PRINTS" id="PR00237">
    <property type="entry name" value="GPCRRHODOPSN"/>
</dbReference>
<evidence type="ECO:0000256" key="10">
    <source>
        <dbReference type="ARBA" id="ARBA00023170"/>
    </source>
</evidence>
<feature type="transmembrane region" description="Helical" evidence="13">
    <location>
        <begin position="194"/>
        <end position="218"/>
    </location>
</feature>
<dbReference type="GO" id="GO:0004984">
    <property type="term" value="F:olfactory receptor activity"/>
    <property type="evidence" value="ECO:0007669"/>
    <property type="project" value="InterPro"/>
</dbReference>
<evidence type="ECO:0000256" key="8">
    <source>
        <dbReference type="ARBA" id="ARBA00023040"/>
    </source>
</evidence>
<evidence type="ECO:0000256" key="12">
    <source>
        <dbReference type="RuleBase" id="RU000688"/>
    </source>
</evidence>
<dbReference type="GO" id="GO:0004930">
    <property type="term" value="F:G protein-coupled receptor activity"/>
    <property type="evidence" value="ECO:0007669"/>
    <property type="project" value="UniProtKB-KW"/>
</dbReference>
<keyword evidence="8 12" id="KW-0297">G-protein coupled receptor</keyword>
<evidence type="ECO:0000313" key="15">
    <source>
        <dbReference type="Ensembl" id="ENSCCAP00000040591.1"/>
    </source>
</evidence>
<evidence type="ECO:0000256" key="3">
    <source>
        <dbReference type="ARBA" id="ARBA00022475"/>
    </source>
</evidence>
<dbReference type="PANTHER" id="PTHR26452">
    <property type="entry name" value="OLFACTORY RECEPTOR"/>
    <property type="match status" value="1"/>
</dbReference>
<evidence type="ECO:0000256" key="2">
    <source>
        <dbReference type="ARBA" id="ARBA00004651"/>
    </source>
</evidence>
<evidence type="ECO:0000256" key="7">
    <source>
        <dbReference type="ARBA" id="ARBA00022989"/>
    </source>
</evidence>
<name>A0A2K5SJM3_CEBIM</name>
<dbReference type="FunFam" id="1.20.1070.10:FF:000037">
    <property type="entry name" value="Olfactory receptor"/>
    <property type="match status" value="1"/>
</dbReference>
<dbReference type="Proteomes" id="UP000233040">
    <property type="component" value="Unassembled WGS sequence"/>
</dbReference>
<feature type="transmembrane region" description="Helical" evidence="13">
    <location>
        <begin position="269"/>
        <end position="289"/>
    </location>
</feature>
<accession>A0A2K5SJM3</accession>
<dbReference type="STRING" id="9516.ENSCCAP00000040591"/>
<dbReference type="InterPro" id="IPR000725">
    <property type="entry name" value="Olfact_rcpt"/>
</dbReference>
<dbReference type="InterPro" id="IPR017452">
    <property type="entry name" value="GPCR_Rhodpsn_7TM"/>
</dbReference>
<evidence type="ECO:0000256" key="9">
    <source>
        <dbReference type="ARBA" id="ARBA00023136"/>
    </source>
</evidence>
<dbReference type="InterPro" id="IPR050516">
    <property type="entry name" value="Olfactory_GPCR"/>
</dbReference>
<keyword evidence="11 12" id="KW-0807">Transducer</keyword>
<feature type="transmembrane region" description="Helical" evidence="13">
    <location>
        <begin position="23"/>
        <end position="48"/>
    </location>
</feature>
<evidence type="ECO:0000256" key="11">
    <source>
        <dbReference type="ARBA" id="ARBA00023224"/>
    </source>
</evidence>
<feature type="domain" description="G-protein coupled receptors family 1 profile" evidence="14">
    <location>
        <begin position="39"/>
        <end position="287"/>
    </location>
</feature>
<dbReference type="CDD" id="cd15227">
    <property type="entry name" value="7tmA_OR14-like"/>
    <property type="match status" value="1"/>
</dbReference>
<reference evidence="15" key="1">
    <citation type="submission" date="2025-08" db="UniProtKB">
        <authorList>
            <consortium name="Ensembl"/>
        </authorList>
    </citation>
    <scope>IDENTIFICATION</scope>
</reference>
<organism evidence="15 16">
    <name type="scientific">Cebus imitator</name>
    <name type="common">Panamanian white-faced capuchin</name>
    <name type="synonym">Cebus capucinus imitator</name>
    <dbReference type="NCBI Taxonomy" id="2715852"/>
    <lineage>
        <taxon>Eukaryota</taxon>
        <taxon>Metazoa</taxon>
        <taxon>Chordata</taxon>
        <taxon>Craniata</taxon>
        <taxon>Vertebrata</taxon>
        <taxon>Euteleostomi</taxon>
        <taxon>Mammalia</taxon>
        <taxon>Eutheria</taxon>
        <taxon>Euarchontoglires</taxon>
        <taxon>Primates</taxon>
        <taxon>Haplorrhini</taxon>
        <taxon>Platyrrhini</taxon>
        <taxon>Cebidae</taxon>
        <taxon>Cebinae</taxon>
        <taxon>Cebus</taxon>
    </lineage>
</organism>
<keyword evidence="3 13" id="KW-1003">Cell membrane</keyword>
<comment type="subcellular location">
    <subcellularLocation>
        <location evidence="2 13">Cell membrane</location>
        <topology evidence="2 13">Multi-pass membrane protein</topology>
    </subcellularLocation>
</comment>
<dbReference type="AlphaFoldDB" id="A0A2K5SJM3"/>
<evidence type="ECO:0000256" key="13">
    <source>
        <dbReference type="RuleBase" id="RU363047"/>
    </source>
</evidence>
<dbReference type="Ensembl" id="ENSCCAT00000058405.1">
    <property type="protein sequence ID" value="ENSCCAP00000040591.1"/>
    <property type="gene ID" value="ENSCCAG00000038090.1"/>
</dbReference>
<feature type="transmembrane region" description="Helical" evidence="13">
    <location>
        <begin position="239"/>
        <end position="257"/>
    </location>
</feature>
<feature type="transmembrane region" description="Helical" evidence="13">
    <location>
        <begin position="100"/>
        <end position="118"/>
    </location>
</feature>
<dbReference type="SUPFAM" id="SSF81321">
    <property type="entry name" value="Family A G protein-coupled receptor-like"/>
    <property type="match status" value="1"/>
</dbReference>
<evidence type="ECO:0000256" key="1">
    <source>
        <dbReference type="ARBA" id="ARBA00002936"/>
    </source>
</evidence>